<sequence>MPKAKEPEKNNYCNRCPTGLRGICCWHSYFDGTDNFVVYPCEYLSKKTKRCKVYKNRFEKNPNCLTVEQALIEGALPLGCPYVMKSDVIPIRPNKTVNIKKIEMIKNGIEEGRFRVSDRIERSQGIPIKS</sequence>
<protein>
    <submittedName>
        <fullName evidence="1">Uncharacterized protein</fullName>
    </submittedName>
</protein>
<reference evidence="1" key="1">
    <citation type="journal article" date="2015" name="Nature">
        <title>Complex archaea that bridge the gap between prokaryotes and eukaryotes.</title>
        <authorList>
            <person name="Spang A."/>
            <person name="Saw J.H."/>
            <person name="Jorgensen S.L."/>
            <person name="Zaremba-Niedzwiedzka K."/>
            <person name="Martijn J."/>
            <person name="Lind A.E."/>
            <person name="van Eijk R."/>
            <person name="Schleper C."/>
            <person name="Guy L."/>
            <person name="Ettema T.J."/>
        </authorList>
    </citation>
    <scope>NUCLEOTIDE SEQUENCE</scope>
</reference>
<gene>
    <name evidence="1" type="ORF">LCGC14_1286140</name>
</gene>
<comment type="caution">
    <text evidence="1">The sequence shown here is derived from an EMBL/GenBank/DDBJ whole genome shotgun (WGS) entry which is preliminary data.</text>
</comment>
<dbReference type="EMBL" id="LAZR01007364">
    <property type="protein sequence ID" value="KKM85733.1"/>
    <property type="molecule type" value="Genomic_DNA"/>
</dbReference>
<proteinExistence type="predicted"/>
<dbReference type="AlphaFoldDB" id="A0A0F9KVF5"/>
<accession>A0A0F9KVF5</accession>
<evidence type="ECO:0000313" key="1">
    <source>
        <dbReference type="EMBL" id="KKM85733.1"/>
    </source>
</evidence>
<organism evidence="1">
    <name type="scientific">marine sediment metagenome</name>
    <dbReference type="NCBI Taxonomy" id="412755"/>
    <lineage>
        <taxon>unclassified sequences</taxon>
        <taxon>metagenomes</taxon>
        <taxon>ecological metagenomes</taxon>
    </lineage>
</organism>
<name>A0A0F9KVF5_9ZZZZ</name>